<feature type="domain" description="N-acetyltransferase" evidence="1">
    <location>
        <begin position="145"/>
        <end position="296"/>
    </location>
</feature>
<dbReference type="Gene3D" id="3.40.630.30">
    <property type="match status" value="1"/>
</dbReference>
<protein>
    <submittedName>
        <fullName evidence="2">GNAT family N-acetyltransferase</fullName>
    </submittedName>
</protein>
<evidence type="ECO:0000259" key="1">
    <source>
        <dbReference type="PROSITE" id="PS51186"/>
    </source>
</evidence>
<dbReference type="CDD" id="cd04301">
    <property type="entry name" value="NAT_SF"/>
    <property type="match status" value="1"/>
</dbReference>
<dbReference type="SUPFAM" id="SSF55729">
    <property type="entry name" value="Acyl-CoA N-acyltransferases (Nat)"/>
    <property type="match status" value="1"/>
</dbReference>
<dbReference type="RefSeq" id="WP_139602975.1">
    <property type="nucleotide sequence ID" value="NZ_VDCQ01000018.1"/>
</dbReference>
<dbReference type="PROSITE" id="PS51186">
    <property type="entry name" value="GNAT"/>
    <property type="match status" value="1"/>
</dbReference>
<dbReference type="EMBL" id="VDCQ01000018">
    <property type="protein sequence ID" value="TNJ65478.1"/>
    <property type="molecule type" value="Genomic_DNA"/>
</dbReference>
<keyword evidence="2" id="KW-0808">Transferase</keyword>
<dbReference type="GO" id="GO:0016747">
    <property type="term" value="F:acyltransferase activity, transferring groups other than amino-acyl groups"/>
    <property type="evidence" value="ECO:0007669"/>
    <property type="project" value="InterPro"/>
</dbReference>
<reference evidence="2 3" key="1">
    <citation type="submission" date="2019-05" db="EMBL/GenBank/DDBJ databases">
        <title>We sequenced the genome of Paenibacillus hemerocallicola KCTC 33185 for further insight into its adaptation and study the phylogeny of Paenibacillus.</title>
        <authorList>
            <person name="Narsing Rao M.P."/>
        </authorList>
    </citation>
    <scope>NUCLEOTIDE SEQUENCE [LARGE SCALE GENOMIC DNA]</scope>
    <source>
        <strain evidence="2 3">KCTC 33185</strain>
    </source>
</reference>
<sequence>MTVHMRNGDFELIPADPRQFAIHCAAYRENVFFRQSWERRLAVFGADPSCYWMMLGERRIGGVSLKPNTVWNLYMEPPFTDLYRLLAKLKPLMISASDPTEPIEVHGILPIQSEPFYRLGFVPVETRRVMIRPTEVFDATDWKGLSLRSPTADRLEELAYLSYEAYSGNDRIGYPAENTLDNQLSALERYFTADTDEFLLNASSIVLDLNDEPVAFCLLSMWEDLPLVSNIAVAPEYRGKGIASGMLRKSLTALKERYEVVRLFVTVGNAAEAVYYNHGFHPGASQTTFSLPARSG</sequence>
<organism evidence="2 3">
    <name type="scientific">Paenibacillus hemerocallicola</name>
    <dbReference type="NCBI Taxonomy" id="1172614"/>
    <lineage>
        <taxon>Bacteria</taxon>
        <taxon>Bacillati</taxon>
        <taxon>Bacillota</taxon>
        <taxon>Bacilli</taxon>
        <taxon>Bacillales</taxon>
        <taxon>Paenibacillaceae</taxon>
        <taxon>Paenibacillus</taxon>
    </lineage>
</organism>
<evidence type="ECO:0000313" key="3">
    <source>
        <dbReference type="Proteomes" id="UP000307943"/>
    </source>
</evidence>
<dbReference type="Proteomes" id="UP000307943">
    <property type="component" value="Unassembled WGS sequence"/>
</dbReference>
<accession>A0A5C4T8S5</accession>
<name>A0A5C4T8S5_9BACL</name>
<dbReference type="Pfam" id="PF00583">
    <property type="entry name" value="Acetyltransf_1"/>
    <property type="match status" value="1"/>
</dbReference>
<dbReference type="InterPro" id="IPR016181">
    <property type="entry name" value="Acyl_CoA_acyltransferase"/>
</dbReference>
<keyword evidence="3" id="KW-1185">Reference proteome</keyword>
<gene>
    <name evidence="2" type="ORF">FE784_14760</name>
</gene>
<dbReference type="OrthoDB" id="2858212at2"/>
<dbReference type="InterPro" id="IPR000182">
    <property type="entry name" value="GNAT_dom"/>
</dbReference>
<proteinExistence type="predicted"/>
<dbReference type="AlphaFoldDB" id="A0A5C4T8S5"/>
<comment type="caution">
    <text evidence="2">The sequence shown here is derived from an EMBL/GenBank/DDBJ whole genome shotgun (WGS) entry which is preliminary data.</text>
</comment>
<evidence type="ECO:0000313" key="2">
    <source>
        <dbReference type="EMBL" id="TNJ65478.1"/>
    </source>
</evidence>